<dbReference type="Proteomes" id="UP000515908">
    <property type="component" value="Chromosome 13"/>
</dbReference>
<evidence type="ECO:0000313" key="2">
    <source>
        <dbReference type="Proteomes" id="UP000515908"/>
    </source>
</evidence>
<keyword evidence="2" id="KW-1185">Reference proteome</keyword>
<accession>A0A7G2CI28</accession>
<reference evidence="1 2" key="1">
    <citation type="submission" date="2020-08" db="EMBL/GenBank/DDBJ databases">
        <authorList>
            <person name="Newling K."/>
            <person name="Davey J."/>
            <person name="Forrester S."/>
        </authorList>
    </citation>
    <scope>NUCLEOTIDE SEQUENCE [LARGE SCALE GENOMIC DNA]</scope>
    <source>
        <strain evidence="2">Crithidia deanei Carvalho (ATCC PRA-265)</strain>
    </source>
</reference>
<protein>
    <submittedName>
        <fullName evidence="1">Uncharacterized protein</fullName>
    </submittedName>
</protein>
<proteinExistence type="predicted"/>
<gene>
    <name evidence="1" type="ORF">ADEAN_000691100</name>
</gene>
<name>A0A7G2CI28_9TRYP</name>
<sequence>MTTMEKLCKKYPPSSGKLRTAPYLQECIQKAEPGEKRALRQLRAHLCHSFLCSRIKVRANYSYDLTSKEPFEIAFFVLDEVASCPWLHKAVNSIETDDHYVSQYFANKTNFAKEYRFICASTASEAILRDLNSTPGTFIPVTMKPSPKLFKELMTGRDFVPNKFVIDLFYLHSFFAKLIENRRCAVRAAKMMLDTLPRVRPVHSAAAAMNRYRSRKGQEELFNGTDVENAYGYAGYLVGAVAAQYKSMNGAKDIDVLEAMEIVAKGIRAFLCCPNENLEGVFSDFPRDPLKLGLFDCSVTPTGKEGERCVRISDSAAQQVMAAVAYGSGGFFATSVTGGASEFFLPPFFLFT</sequence>
<dbReference type="EMBL" id="LR877157">
    <property type="protein sequence ID" value="CAD2219406.1"/>
    <property type="molecule type" value="Genomic_DNA"/>
</dbReference>
<dbReference type="AlphaFoldDB" id="A0A7G2CI28"/>
<organism evidence="1 2">
    <name type="scientific">Angomonas deanei</name>
    <dbReference type="NCBI Taxonomy" id="59799"/>
    <lineage>
        <taxon>Eukaryota</taxon>
        <taxon>Discoba</taxon>
        <taxon>Euglenozoa</taxon>
        <taxon>Kinetoplastea</taxon>
        <taxon>Metakinetoplastina</taxon>
        <taxon>Trypanosomatida</taxon>
        <taxon>Trypanosomatidae</taxon>
        <taxon>Strigomonadinae</taxon>
        <taxon>Angomonas</taxon>
    </lineage>
</organism>
<dbReference type="VEuPathDB" id="TriTrypDB:ADEAN_000691100"/>
<evidence type="ECO:0000313" key="1">
    <source>
        <dbReference type="EMBL" id="CAD2219406.1"/>
    </source>
</evidence>